<keyword evidence="3" id="KW-1185">Reference proteome</keyword>
<proteinExistence type="predicted"/>
<dbReference type="PANTHER" id="PTHR34047">
    <property type="entry name" value="NUCLEAR INTRON MATURASE 1, MITOCHONDRIAL-RELATED"/>
    <property type="match status" value="1"/>
</dbReference>
<organism evidence="2 3">
    <name type="scientific">Salinactinospora qingdaonensis</name>
    <dbReference type="NCBI Taxonomy" id="702744"/>
    <lineage>
        <taxon>Bacteria</taxon>
        <taxon>Bacillati</taxon>
        <taxon>Actinomycetota</taxon>
        <taxon>Actinomycetes</taxon>
        <taxon>Streptosporangiales</taxon>
        <taxon>Nocardiopsidaceae</taxon>
        <taxon>Salinactinospora</taxon>
    </lineage>
</organism>
<dbReference type="SUPFAM" id="SSF56672">
    <property type="entry name" value="DNA/RNA polymerases"/>
    <property type="match status" value="1"/>
</dbReference>
<dbReference type="EMBL" id="BAABDD010000004">
    <property type="protein sequence ID" value="GAA3732288.1"/>
    <property type="molecule type" value="Genomic_DNA"/>
</dbReference>
<evidence type="ECO:0000313" key="3">
    <source>
        <dbReference type="Proteomes" id="UP001500908"/>
    </source>
</evidence>
<name>A0ABP7F825_9ACTN</name>
<evidence type="ECO:0000259" key="1">
    <source>
        <dbReference type="Pfam" id="PF00078"/>
    </source>
</evidence>
<dbReference type="Proteomes" id="UP001500908">
    <property type="component" value="Unassembled WGS sequence"/>
</dbReference>
<sequence>MGSLLRRVASEEFLSTAWNEVRDNDLEDGVKSEQVREFERGALRRLLELGEQLQADEYEPESVVAIEVPKSSGGSRVLAVPAVIDRVVERAVLRVVEPFVDPVLLPWSFAYRKGLGVADALHALATAREAGNTWVVRADIEDCFEEIPRFRHAA</sequence>
<evidence type="ECO:0000313" key="2">
    <source>
        <dbReference type="EMBL" id="GAA3732288.1"/>
    </source>
</evidence>
<feature type="domain" description="Reverse transcriptase" evidence="1">
    <location>
        <begin position="68"/>
        <end position="148"/>
    </location>
</feature>
<accession>A0ABP7F825</accession>
<gene>
    <name evidence="2" type="ORF">GCM10022402_11120</name>
</gene>
<dbReference type="InterPro" id="IPR043502">
    <property type="entry name" value="DNA/RNA_pol_sf"/>
</dbReference>
<dbReference type="InterPro" id="IPR000477">
    <property type="entry name" value="RT_dom"/>
</dbReference>
<dbReference type="InterPro" id="IPR051083">
    <property type="entry name" value="GrpII_Intron_Splice-Mob/Def"/>
</dbReference>
<dbReference type="PANTHER" id="PTHR34047:SF8">
    <property type="entry name" value="PROTEIN YKFC"/>
    <property type="match status" value="1"/>
</dbReference>
<comment type="caution">
    <text evidence="2">The sequence shown here is derived from an EMBL/GenBank/DDBJ whole genome shotgun (WGS) entry which is preliminary data.</text>
</comment>
<protein>
    <recommendedName>
        <fullName evidence="1">Reverse transcriptase domain-containing protein</fullName>
    </recommendedName>
</protein>
<reference evidence="3" key="1">
    <citation type="journal article" date="2019" name="Int. J. Syst. Evol. Microbiol.">
        <title>The Global Catalogue of Microorganisms (GCM) 10K type strain sequencing project: providing services to taxonomists for standard genome sequencing and annotation.</title>
        <authorList>
            <consortium name="The Broad Institute Genomics Platform"/>
            <consortium name="The Broad Institute Genome Sequencing Center for Infectious Disease"/>
            <person name="Wu L."/>
            <person name="Ma J."/>
        </authorList>
    </citation>
    <scope>NUCLEOTIDE SEQUENCE [LARGE SCALE GENOMIC DNA]</scope>
    <source>
        <strain evidence="3">JCM 17137</strain>
    </source>
</reference>
<dbReference type="Pfam" id="PF00078">
    <property type="entry name" value="RVT_1"/>
    <property type="match status" value="1"/>
</dbReference>